<dbReference type="EMBL" id="UZAN01054412">
    <property type="protein sequence ID" value="VDP90413.1"/>
    <property type="molecule type" value="Genomic_DNA"/>
</dbReference>
<evidence type="ECO:0000256" key="1">
    <source>
        <dbReference type="SAM" id="MobiDB-lite"/>
    </source>
</evidence>
<accession>A0A183B1Q6</accession>
<dbReference type="WBParaSite" id="ECPE_0001318001-mRNA-1">
    <property type="protein sequence ID" value="ECPE_0001318001-mRNA-1"/>
    <property type="gene ID" value="ECPE_0001318001"/>
</dbReference>
<evidence type="ECO:0000313" key="2">
    <source>
        <dbReference type="EMBL" id="VDP90413.1"/>
    </source>
</evidence>
<organism evidence="4">
    <name type="scientific">Echinostoma caproni</name>
    <dbReference type="NCBI Taxonomy" id="27848"/>
    <lineage>
        <taxon>Eukaryota</taxon>
        <taxon>Metazoa</taxon>
        <taxon>Spiralia</taxon>
        <taxon>Lophotrochozoa</taxon>
        <taxon>Platyhelminthes</taxon>
        <taxon>Trematoda</taxon>
        <taxon>Digenea</taxon>
        <taxon>Plagiorchiida</taxon>
        <taxon>Echinostomata</taxon>
        <taxon>Echinostomatoidea</taxon>
        <taxon>Echinostomatidae</taxon>
        <taxon>Echinostoma</taxon>
    </lineage>
</organism>
<reference evidence="2 3" key="2">
    <citation type="submission" date="2018-11" db="EMBL/GenBank/DDBJ databases">
        <authorList>
            <consortium name="Pathogen Informatics"/>
        </authorList>
    </citation>
    <scope>NUCLEOTIDE SEQUENCE [LARGE SCALE GENOMIC DNA]</scope>
    <source>
        <strain evidence="2 3">Egypt</strain>
    </source>
</reference>
<dbReference type="Proteomes" id="UP000272942">
    <property type="component" value="Unassembled WGS sequence"/>
</dbReference>
<keyword evidence="3" id="KW-1185">Reference proteome</keyword>
<feature type="compositionally biased region" description="Polar residues" evidence="1">
    <location>
        <begin position="10"/>
        <end position="26"/>
    </location>
</feature>
<gene>
    <name evidence="2" type="ORF">ECPE_LOCUS13141</name>
</gene>
<name>A0A183B1Q6_9TREM</name>
<protein>
    <submittedName>
        <fullName evidence="4">Fibrous sheath CABYR-binding protein-like</fullName>
    </submittedName>
</protein>
<feature type="region of interest" description="Disordered" evidence="1">
    <location>
        <begin position="111"/>
        <end position="130"/>
    </location>
</feature>
<evidence type="ECO:0000313" key="3">
    <source>
        <dbReference type="Proteomes" id="UP000272942"/>
    </source>
</evidence>
<sequence>MREINEQNELRNTSELSQEYQPQTISPPVVASTEEATNPIVTPPQPELEPVVEQTDEPEQAKPHSSVCETLHPELVLSLSSQEIPNSACTEDVSMDVEEVVECENISTPSQIRQIETGTQTVSEENSSGK</sequence>
<feature type="region of interest" description="Disordered" evidence="1">
    <location>
        <begin position="1"/>
        <end position="66"/>
    </location>
</feature>
<reference evidence="4" key="1">
    <citation type="submission" date="2016-06" db="UniProtKB">
        <authorList>
            <consortium name="WormBaseParasite"/>
        </authorList>
    </citation>
    <scope>IDENTIFICATION</scope>
</reference>
<evidence type="ECO:0000313" key="4">
    <source>
        <dbReference type="WBParaSite" id="ECPE_0001318001-mRNA-1"/>
    </source>
</evidence>
<dbReference type="AlphaFoldDB" id="A0A183B1Q6"/>
<proteinExistence type="predicted"/>